<gene>
    <name evidence="2" type="ORF">ERUC_LOCUS21824</name>
</gene>
<feature type="compositionally biased region" description="Basic and acidic residues" evidence="1">
    <location>
        <begin position="52"/>
        <end position="66"/>
    </location>
</feature>
<evidence type="ECO:0000313" key="2">
    <source>
        <dbReference type="EMBL" id="CAH8356069.1"/>
    </source>
</evidence>
<accession>A0ABC8KGL9</accession>
<dbReference type="AlphaFoldDB" id="A0ABC8KGL9"/>
<reference evidence="2 3" key="1">
    <citation type="submission" date="2022-03" db="EMBL/GenBank/DDBJ databases">
        <authorList>
            <person name="Macdonald S."/>
            <person name="Ahmed S."/>
            <person name="Newling K."/>
        </authorList>
    </citation>
    <scope>NUCLEOTIDE SEQUENCE [LARGE SCALE GENOMIC DNA]</scope>
</reference>
<protein>
    <submittedName>
        <fullName evidence="2">Uncharacterized protein</fullName>
    </submittedName>
</protein>
<dbReference type="Proteomes" id="UP001642260">
    <property type="component" value="Unassembled WGS sequence"/>
</dbReference>
<evidence type="ECO:0000313" key="3">
    <source>
        <dbReference type="Proteomes" id="UP001642260"/>
    </source>
</evidence>
<name>A0ABC8KGL9_ERUVS</name>
<keyword evidence="3" id="KW-1185">Reference proteome</keyword>
<proteinExistence type="predicted"/>
<feature type="region of interest" description="Disordered" evidence="1">
    <location>
        <begin position="45"/>
        <end position="66"/>
    </location>
</feature>
<comment type="caution">
    <text evidence="2">The sequence shown here is derived from an EMBL/GenBank/DDBJ whole genome shotgun (WGS) entry which is preliminary data.</text>
</comment>
<organism evidence="2 3">
    <name type="scientific">Eruca vesicaria subsp. sativa</name>
    <name type="common">Garden rocket</name>
    <name type="synonym">Eruca sativa</name>
    <dbReference type="NCBI Taxonomy" id="29727"/>
    <lineage>
        <taxon>Eukaryota</taxon>
        <taxon>Viridiplantae</taxon>
        <taxon>Streptophyta</taxon>
        <taxon>Embryophyta</taxon>
        <taxon>Tracheophyta</taxon>
        <taxon>Spermatophyta</taxon>
        <taxon>Magnoliopsida</taxon>
        <taxon>eudicotyledons</taxon>
        <taxon>Gunneridae</taxon>
        <taxon>Pentapetalae</taxon>
        <taxon>rosids</taxon>
        <taxon>malvids</taxon>
        <taxon>Brassicales</taxon>
        <taxon>Brassicaceae</taxon>
        <taxon>Brassiceae</taxon>
        <taxon>Eruca</taxon>
    </lineage>
</organism>
<feature type="compositionally biased region" description="Polar residues" evidence="1">
    <location>
        <begin position="14"/>
        <end position="25"/>
    </location>
</feature>
<sequence>MASFDDGDFPAHTDSPSQQDDSFISITGKSSCRAYPAVLNPEVAAAAAPGEEGEKHVAEDEGAKAE</sequence>
<evidence type="ECO:0000256" key="1">
    <source>
        <dbReference type="SAM" id="MobiDB-lite"/>
    </source>
</evidence>
<feature type="region of interest" description="Disordered" evidence="1">
    <location>
        <begin position="1"/>
        <end position="25"/>
    </location>
</feature>
<dbReference type="EMBL" id="CAKOAT010215266">
    <property type="protein sequence ID" value="CAH8356069.1"/>
    <property type="molecule type" value="Genomic_DNA"/>
</dbReference>